<keyword evidence="2" id="KW-0443">Lipid metabolism</keyword>
<name>A0A811SEC6_9POAL</name>
<proteinExistence type="predicted"/>
<sequence>MCSYSAPLMAAACYGFPSTPEAAAQSGLVSGKNNVLDRSIQDAYIHAHTSPCQTLHLHREPVLPWQLIRWKADGIKPEEIEALHLIPRELSLKIVSKIEAGEHFAVYVVLPMWPEGPPAGGSVQAILDWQRRTMDMMYNDISVALEAKRIDRNPRDYLTFFCLGNREVKMSGEYEPSGRPLDGTDYARAQNARRFMIYVHSKMMIGIGRTFQIFHVPFL</sequence>
<gene>
    <name evidence="3" type="ORF">NCGR_LOCUS63168</name>
</gene>
<dbReference type="GO" id="GO:0005886">
    <property type="term" value="C:plasma membrane"/>
    <property type="evidence" value="ECO:0007669"/>
    <property type="project" value="TreeGrafter"/>
</dbReference>
<organism evidence="3 4">
    <name type="scientific">Miscanthus lutarioriparius</name>
    <dbReference type="NCBI Taxonomy" id="422564"/>
    <lineage>
        <taxon>Eukaryota</taxon>
        <taxon>Viridiplantae</taxon>
        <taxon>Streptophyta</taxon>
        <taxon>Embryophyta</taxon>
        <taxon>Tracheophyta</taxon>
        <taxon>Spermatophyta</taxon>
        <taxon>Magnoliopsida</taxon>
        <taxon>Liliopsida</taxon>
        <taxon>Poales</taxon>
        <taxon>Poaceae</taxon>
        <taxon>PACMAD clade</taxon>
        <taxon>Panicoideae</taxon>
        <taxon>Andropogonodae</taxon>
        <taxon>Andropogoneae</taxon>
        <taxon>Saccharinae</taxon>
        <taxon>Miscanthus</taxon>
    </lineage>
</organism>
<dbReference type="GO" id="GO:0009395">
    <property type="term" value="P:phospholipid catabolic process"/>
    <property type="evidence" value="ECO:0007669"/>
    <property type="project" value="TreeGrafter"/>
</dbReference>
<dbReference type="PANTHER" id="PTHR18896:SF59">
    <property type="entry name" value="PHOSPHOLIPASE D ALPHA 2"/>
    <property type="match status" value="1"/>
</dbReference>
<evidence type="ECO:0000313" key="4">
    <source>
        <dbReference type="Proteomes" id="UP000604825"/>
    </source>
</evidence>
<keyword evidence="4" id="KW-1185">Reference proteome</keyword>
<dbReference type="AlphaFoldDB" id="A0A811SEC6"/>
<reference evidence="3" key="1">
    <citation type="submission" date="2020-10" db="EMBL/GenBank/DDBJ databases">
        <authorList>
            <person name="Han B."/>
            <person name="Lu T."/>
            <person name="Zhao Q."/>
            <person name="Huang X."/>
            <person name="Zhao Y."/>
        </authorList>
    </citation>
    <scope>NUCLEOTIDE SEQUENCE</scope>
</reference>
<evidence type="ECO:0000256" key="1">
    <source>
        <dbReference type="ARBA" id="ARBA00022737"/>
    </source>
</evidence>
<dbReference type="Proteomes" id="UP000604825">
    <property type="component" value="Unassembled WGS sequence"/>
</dbReference>
<evidence type="ECO:0000313" key="3">
    <source>
        <dbReference type="EMBL" id="CAD6339070.1"/>
    </source>
</evidence>
<dbReference type="EMBL" id="CAJGYO010000019">
    <property type="protein sequence ID" value="CAD6339070.1"/>
    <property type="molecule type" value="Genomic_DNA"/>
</dbReference>
<accession>A0A811SEC6</accession>
<dbReference type="OrthoDB" id="691904at2759"/>
<evidence type="ECO:0000256" key="2">
    <source>
        <dbReference type="ARBA" id="ARBA00023098"/>
    </source>
</evidence>
<dbReference type="InterPro" id="IPR015679">
    <property type="entry name" value="PLipase_D_fam"/>
</dbReference>
<comment type="caution">
    <text evidence="3">The sequence shown here is derived from an EMBL/GenBank/DDBJ whole genome shotgun (WGS) entry which is preliminary data.</text>
</comment>
<protein>
    <submittedName>
        <fullName evidence="3">Uncharacterized protein</fullName>
    </submittedName>
</protein>
<dbReference type="PANTHER" id="PTHR18896">
    <property type="entry name" value="PHOSPHOLIPASE D"/>
    <property type="match status" value="1"/>
</dbReference>
<dbReference type="GO" id="GO:0004630">
    <property type="term" value="F:phospholipase D activity"/>
    <property type="evidence" value="ECO:0007669"/>
    <property type="project" value="TreeGrafter"/>
</dbReference>
<keyword evidence="1" id="KW-0677">Repeat</keyword>